<dbReference type="RefSeq" id="WP_169416094.1">
    <property type="nucleotide sequence ID" value="NZ_JAAXKZ010000189.1"/>
</dbReference>
<dbReference type="Proteomes" id="UP000586918">
    <property type="component" value="Unassembled WGS sequence"/>
</dbReference>
<organism evidence="1 2">
    <name type="scientific">Pseudonocardia bannensis</name>
    <dbReference type="NCBI Taxonomy" id="630973"/>
    <lineage>
        <taxon>Bacteria</taxon>
        <taxon>Bacillati</taxon>
        <taxon>Actinomycetota</taxon>
        <taxon>Actinomycetes</taxon>
        <taxon>Pseudonocardiales</taxon>
        <taxon>Pseudonocardiaceae</taxon>
        <taxon>Pseudonocardia</taxon>
    </lineage>
</organism>
<sequence>MGEDFRFAGAPATLKAGPAIIQLIVDLVPGAASAAPGQSGGLLVDLTPGRYFLVCPVGDEGEQPHHLRGMIDEITVT</sequence>
<name>A0A848DSH2_9PSEU</name>
<comment type="caution">
    <text evidence="1">The sequence shown here is derived from an EMBL/GenBank/DDBJ whole genome shotgun (WGS) entry which is preliminary data.</text>
</comment>
<dbReference type="EMBL" id="JAAXKZ010000189">
    <property type="protein sequence ID" value="NMH95439.1"/>
    <property type="molecule type" value="Genomic_DNA"/>
</dbReference>
<keyword evidence="2" id="KW-1185">Reference proteome</keyword>
<evidence type="ECO:0000313" key="2">
    <source>
        <dbReference type="Proteomes" id="UP000586918"/>
    </source>
</evidence>
<proteinExistence type="predicted"/>
<protein>
    <submittedName>
        <fullName evidence="1">Uncharacterized protein</fullName>
    </submittedName>
</protein>
<reference evidence="1 2" key="1">
    <citation type="submission" date="2020-04" db="EMBL/GenBank/DDBJ databases">
        <authorList>
            <person name="Klaysubun C."/>
            <person name="Duangmal K."/>
            <person name="Lipun K."/>
        </authorList>
    </citation>
    <scope>NUCLEOTIDE SEQUENCE [LARGE SCALE GENOMIC DNA]</scope>
    <source>
        <strain evidence="1 2">DSM 45300</strain>
    </source>
</reference>
<dbReference type="AlphaFoldDB" id="A0A848DSH2"/>
<gene>
    <name evidence="1" type="ORF">HF519_28615</name>
</gene>
<accession>A0A848DSH2</accession>
<evidence type="ECO:0000313" key="1">
    <source>
        <dbReference type="EMBL" id="NMH95439.1"/>
    </source>
</evidence>